<evidence type="ECO:0000313" key="2">
    <source>
        <dbReference type="EMBL" id="PYG87920.1"/>
    </source>
</evidence>
<feature type="domain" description="Fibronectin type-III" evidence="1">
    <location>
        <begin position="545"/>
        <end position="636"/>
    </location>
</feature>
<evidence type="ECO:0000259" key="1">
    <source>
        <dbReference type="PROSITE" id="PS50853"/>
    </source>
</evidence>
<dbReference type="InterPro" id="IPR003961">
    <property type="entry name" value="FN3_dom"/>
</dbReference>
<dbReference type="CDD" id="cd00063">
    <property type="entry name" value="FN3"/>
    <property type="match status" value="7"/>
</dbReference>
<name>A0A318XKC9_9FIRM</name>
<feature type="domain" description="Fibronectin type-III" evidence="1">
    <location>
        <begin position="637"/>
        <end position="723"/>
    </location>
</feature>
<dbReference type="PROSITE" id="PS50853">
    <property type="entry name" value="FN3"/>
    <property type="match status" value="5"/>
</dbReference>
<keyword evidence="3" id="KW-1185">Reference proteome</keyword>
<dbReference type="AlphaFoldDB" id="A0A318XKC9"/>
<organism evidence="2 3">
    <name type="scientific">Ruminiclostridium sufflavum DSM 19573</name>
    <dbReference type="NCBI Taxonomy" id="1121337"/>
    <lineage>
        <taxon>Bacteria</taxon>
        <taxon>Bacillati</taxon>
        <taxon>Bacillota</taxon>
        <taxon>Clostridia</taxon>
        <taxon>Eubacteriales</taxon>
        <taxon>Oscillospiraceae</taxon>
        <taxon>Ruminiclostridium</taxon>
    </lineage>
</organism>
<reference evidence="2 3" key="1">
    <citation type="submission" date="2018-06" db="EMBL/GenBank/DDBJ databases">
        <title>Genomic Encyclopedia of Type Strains, Phase I: the one thousand microbial genomes (KMG-I) project.</title>
        <authorList>
            <person name="Kyrpides N."/>
        </authorList>
    </citation>
    <scope>NUCLEOTIDE SEQUENCE [LARGE SCALE GENOMIC DNA]</scope>
    <source>
        <strain evidence="2 3">DSM 19573</strain>
    </source>
</reference>
<dbReference type="PANTHER" id="PTHR24099">
    <property type="entry name" value="E3 UBIQUITIN-PROTEIN LIGASE TRIM36-RELATED"/>
    <property type="match status" value="1"/>
</dbReference>
<dbReference type="EMBL" id="QKMR01000008">
    <property type="protein sequence ID" value="PYG87920.1"/>
    <property type="molecule type" value="Genomic_DNA"/>
</dbReference>
<dbReference type="Gene3D" id="2.60.40.10">
    <property type="entry name" value="Immunoglobulins"/>
    <property type="match status" value="8"/>
</dbReference>
<dbReference type="RefSeq" id="WP_110461674.1">
    <property type="nucleotide sequence ID" value="NZ_QKMR01000008.1"/>
</dbReference>
<comment type="caution">
    <text evidence="2">The sequence shown here is derived from an EMBL/GenBank/DDBJ whole genome shotgun (WGS) entry which is preliminary data.</text>
</comment>
<feature type="domain" description="Fibronectin type-III" evidence="1">
    <location>
        <begin position="724"/>
        <end position="808"/>
    </location>
</feature>
<protein>
    <submittedName>
        <fullName evidence="2">Fibronectin type III domain protein</fullName>
    </submittedName>
</protein>
<dbReference type="InterPro" id="IPR050617">
    <property type="entry name" value="E3_ligase_FN3/SPRY"/>
</dbReference>
<dbReference type="SMART" id="SM00060">
    <property type="entry name" value="FN3"/>
    <property type="match status" value="8"/>
</dbReference>
<feature type="domain" description="Fibronectin type-III" evidence="1">
    <location>
        <begin position="364"/>
        <end position="466"/>
    </location>
</feature>
<dbReference type="Proteomes" id="UP000248132">
    <property type="component" value="Unassembled WGS sequence"/>
</dbReference>
<proteinExistence type="predicted"/>
<dbReference type="SUPFAM" id="SSF49265">
    <property type="entry name" value="Fibronectin type III"/>
    <property type="match status" value="4"/>
</dbReference>
<dbReference type="CDD" id="cd08547">
    <property type="entry name" value="Type_II_cohesin"/>
    <property type="match status" value="1"/>
</dbReference>
<dbReference type="OrthoDB" id="1736925at2"/>
<feature type="domain" description="Fibronectin type-III" evidence="1">
    <location>
        <begin position="899"/>
        <end position="981"/>
    </location>
</feature>
<accession>A0A318XKC9</accession>
<dbReference type="Gene3D" id="2.60.40.680">
    <property type="match status" value="1"/>
</dbReference>
<dbReference type="PANTHER" id="PTHR24099:SF11">
    <property type="entry name" value="FIBRONECTIN TYPE III DOMAIN-CONTAINING 3BA-RELATED"/>
    <property type="match status" value="1"/>
</dbReference>
<dbReference type="Pfam" id="PF00041">
    <property type="entry name" value="fn3"/>
    <property type="match status" value="2"/>
</dbReference>
<dbReference type="InterPro" id="IPR036116">
    <property type="entry name" value="FN3_sf"/>
</dbReference>
<gene>
    <name evidence="2" type="ORF">LY28_01630</name>
</gene>
<dbReference type="InterPro" id="IPR013783">
    <property type="entry name" value="Ig-like_fold"/>
</dbReference>
<evidence type="ECO:0000313" key="3">
    <source>
        <dbReference type="Proteomes" id="UP000248132"/>
    </source>
</evidence>
<sequence>MAKTRRNKVLVFILVLLTVMNISISLEDLPNKSLLKLSGEVQAAGNCFYDKYKAIGPYESRYDRTTDTYSGSFQYSTIPTYDTYSFNPAIGKYSVSGERKISSNSYWIGSGYYLEDNGSTLVSVSVQIRPDIYNVYKVKDYYKAYYLGTCTKGELVQQNIAAADGAYPINGQHTDGYWYVKKTQPSIQTVSPANNYILNEQSNCAPYMTVIDPDGETLTCKLYIDSVVKETRTATNTSTPQTVTFNSLNIADLENGSHTLKFEVSDGVFDPVTQTINIIVDKLPTISNVACTPQDIGISISTTASDAITPVSNLQYRYTVGNIVSNWISQSTYSVSSLLPDTIYLVKVEVRDASGNIAISEQQVRTKLQVPQAATGNATVSSMDISVNDSNPAATLYQVMAGGSYVTSGGTLSSSPQWIALTNKKVTVTGLSQNTAYAVKVKAKNSAGTESGFSPQITAVTLAQPPSNIALERSINSLKLSWDAINNATYIVELDGNTLVSLTDNTYTNDSLAADSTHHYRVRTVNAGGAGPWSSYIEGTTFPNPPETAPVISITGKTQSSVTIGWDAAAGADGYEIEVDEEIDKDTDLNLIYTTATEYTHEGLEPDSLHSYHVRARNDGGHSGWSEVIQVRTLPKPPGVPQNVVASPSRYGISLSWDEAEGAAGYSIALEGSSGSYTRTTTLAAITIDGLLSNSTYTYKIRAYNDGGSSDWSNGQAVTTWPEIPSAPANIMASAEKEAITLSWYSSYFAEGYDIEIDGAEIINNITGTSYTNKGLTAGTAHSYRIRAGNISGKSGWSALAEISTLPLETAGSDEASEMANVAAVVTNKSVTISWQAVKAEVQYEVEADGIITDNGKDTVYSQSGLEPSTFHSYRVRTRDKNGNGEWCAAISLFTLPDPPNAPEDVTAIAASTQIKLSWTKEDGVAYEVEIDGASVDAGEVSEYIHSGLAPGTAHTYRVRGRNISGVTSWSNPVTISTAGLSYQIECTSGTEFNFALLASDIRDFGNMTFVVAYDPEKLEVTDLCEYTEGYDTASGRIPGTNITVQNNTAGRIELTVKESITPGTSWSGEITTIIFKPKIDGEANIDFNIE</sequence>